<evidence type="ECO:0000256" key="1">
    <source>
        <dbReference type="SAM" id="SignalP"/>
    </source>
</evidence>
<feature type="chain" id="PRO_5047445887" evidence="1">
    <location>
        <begin position="24"/>
        <end position="233"/>
    </location>
</feature>
<feature type="signal peptide" evidence="1">
    <location>
        <begin position="1"/>
        <end position="23"/>
    </location>
</feature>
<protein>
    <submittedName>
        <fullName evidence="3">PEP-CTERM sorting domain-containing protein</fullName>
    </submittedName>
</protein>
<dbReference type="NCBIfam" id="TIGR02595">
    <property type="entry name" value="PEP_CTERM"/>
    <property type="match status" value="1"/>
</dbReference>
<evidence type="ECO:0000313" key="4">
    <source>
        <dbReference type="Proteomes" id="UP000603602"/>
    </source>
</evidence>
<keyword evidence="1" id="KW-0732">Signal</keyword>
<evidence type="ECO:0000259" key="2">
    <source>
        <dbReference type="Pfam" id="PF07589"/>
    </source>
</evidence>
<comment type="caution">
    <text evidence="3">The sequence shown here is derived from an EMBL/GenBank/DDBJ whole genome shotgun (WGS) entry which is preliminary data.</text>
</comment>
<keyword evidence="4" id="KW-1185">Reference proteome</keyword>
<dbReference type="InterPro" id="IPR013424">
    <property type="entry name" value="Ice-binding_C"/>
</dbReference>
<evidence type="ECO:0000313" key="3">
    <source>
        <dbReference type="EMBL" id="MBD8503717.1"/>
    </source>
</evidence>
<feature type="domain" description="Ice-binding protein C-terminal" evidence="2">
    <location>
        <begin position="208"/>
        <end position="232"/>
    </location>
</feature>
<dbReference type="RefSeq" id="WP_187718526.1">
    <property type="nucleotide sequence ID" value="NZ_JACTAH010000002.1"/>
</dbReference>
<proteinExistence type="predicted"/>
<accession>A0ABR9BBK5</accession>
<name>A0ABR9BBK5_9RHOO</name>
<gene>
    <name evidence="3" type="ORF">IFO67_12550</name>
</gene>
<dbReference type="Pfam" id="PF07589">
    <property type="entry name" value="PEP-CTERM"/>
    <property type="match status" value="1"/>
</dbReference>
<organism evidence="3 4">
    <name type="scientific">Thauera sedimentorum</name>
    <dbReference type="NCBI Taxonomy" id="2767595"/>
    <lineage>
        <taxon>Bacteria</taxon>
        <taxon>Pseudomonadati</taxon>
        <taxon>Pseudomonadota</taxon>
        <taxon>Betaproteobacteria</taxon>
        <taxon>Rhodocyclales</taxon>
        <taxon>Zoogloeaceae</taxon>
        <taxon>Thauera</taxon>
    </lineage>
</organism>
<dbReference type="EMBL" id="JACYTO010000002">
    <property type="protein sequence ID" value="MBD8503717.1"/>
    <property type="molecule type" value="Genomic_DNA"/>
</dbReference>
<sequence length="233" mass="24116">MRPALPASALLGFCLLAAYPAQAAPITLDYLGLTGSKSGAITLSGSNRSVNAGTINFEYWGGGYPGFAAGLLDAFCIEPATTLRTAPTAYQINAGLGGFGTAQQSLIAGLYDFHYAPAVSNAAAFQLVLWEIVTDGGSGPLALNTGGFAVASGFGTALQTARTWIDELNGWFAGLDDPFASPYRSGRYEFFALTSPNSQNELTVRSLPVPEPGVLALLGIGAVAGSLARRRRS</sequence>
<reference evidence="4" key="1">
    <citation type="submission" date="2023-07" db="EMBL/GenBank/DDBJ databases">
        <title>Thauera sp. CAU 1555 isolated from sand of Yaerae Beach.</title>
        <authorList>
            <person name="Kim W."/>
        </authorList>
    </citation>
    <scope>NUCLEOTIDE SEQUENCE [LARGE SCALE GENOMIC DNA]</scope>
    <source>
        <strain evidence="4">CAU 1555</strain>
    </source>
</reference>
<dbReference type="Proteomes" id="UP000603602">
    <property type="component" value="Unassembled WGS sequence"/>
</dbReference>